<gene>
    <name evidence="1" type="ORF">NCTC13337_02015</name>
</gene>
<reference evidence="1 2" key="1">
    <citation type="submission" date="2018-06" db="EMBL/GenBank/DDBJ databases">
        <authorList>
            <consortium name="Pathogen Informatics"/>
            <person name="Doyle S."/>
        </authorList>
    </citation>
    <scope>NUCLEOTIDE SEQUENCE [LARGE SCALE GENOMIC DNA]</scope>
    <source>
        <strain evidence="1 2">NCTC13337</strain>
    </source>
</reference>
<keyword evidence="2" id="KW-1185">Reference proteome</keyword>
<name>A0A380MW18_9GAMM</name>
<evidence type="ECO:0000313" key="1">
    <source>
        <dbReference type="EMBL" id="SUO96780.1"/>
    </source>
</evidence>
<dbReference type="Proteomes" id="UP000254601">
    <property type="component" value="Unassembled WGS sequence"/>
</dbReference>
<dbReference type="AlphaFoldDB" id="A0A380MW18"/>
<accession>A0A380MW18</accession>
<dbReference type="EMBL" id="UHIC01000001">
    <property type="protein sequence ID" value="SUO96780.1"/>
    <property type="molecule type" value="Genomic_DNA"/>
</dbReference>
<protein>
    <submittedName>
        <fullName evidence="1">Uncharacterized protein</fullName>
    </submittedName>
</protein>
<organism evidence="1 2">
    <name type="scientific">Suttonella ornithocola</name>
    <dbReference type="NCBI Taxonomy" id="279832"/>
    <lineage>
        <taxon>Bacteria</taxon>
        <taxon>Pseudomonadati</taxon>
        <taxon>Pseudomonadota</taxon>
        <taxon>Gammaproteobacteria</taxon>
        <taxon>Cardiobacteriales</taxon>
        <taxon>Cardiobacteriaceae</taxon>
        <taxon>Suttonella</taxon>
    </lineage>
</organism>
<sequence>MLSRFYPDKIQLLNVQALEENQCQILPWVALYDNWNRYCASEFHQHINDVMKFHRLEIRADMLQFLYQKQANKKIFLSEEEPKVLARIQAAIKRKRIILEDELFNVENDELNYAFSDEVALL</sequence>
<proteinExistence type="predicted"/>
<evidence type="ECO:0000313" key="2">
    <source>
        <dbReference type="Proteomes" id="UP000254601"/>
    </source>
</evidence>